<reference evidence="8 9" key="1">
    <citation type="journal article" date="2018" name="J. Microbiol.">
        <title>Bacillus spongiae sp. nov., isolated from sponge of Jeju Island.</title>
        <authorList>
            <person name="Lee G.E."/>
            <person name="Im W.T."/>
            <person name="Park J.S."/>
        </authorList>
    </citation>
    <scope>NUCLEOTIDE SEQUENCE [LARGE SCALE GENOMIC DNA]</scope>
    <source>
        <strain evidence="8 9">135PIL107-10</strain>
    </source>
</reference>
<keyword evidence="6" id="KW-0678">Repressor</keyword>
<evidence type="ECO:0000256" key="6">
    <source>
        <dbReference type="HAMAP-Rule" id="MF_00978"/>
    </source>
</evidence>
<dbReference type="Gene3D" id="3.30.930.10">
    <property type="entry name" value="Bira Bifunctional Protein, Domain 2"/>
    <property type="match status" value="1"/>
</dbReference>
<evidence type="ECO:0000256" key="1">
    <source>
        <dbReference type="ARBA" id="ARBA00022598"/>
    </source>
</evidence>
<comment type="caution">
    <text evidence="6">Lacks conserved residue(s) required for the propagation of feature annotation.</text>
</comment>
<evidence type="ECO:0000256" key="2">
    <source>
        <dbReference type="ARBA" id="ARBA00022741"/>
    </source>
</evidence>
<dbReference type="InterPro" id="IPR013196">
    <property type="entry name" value="HTH_11"/>
</dbReference>
<dbReference type="PROSITE" id="PS51733">
    <property type="entry name" value="BPL_LPL_CATALYTIC"/>
    <property type="match status" value="1"/>
</dbReference>
<feature type="domain" description="BPL/LPL catalytic" evidence="7">
    <location>
        <begin position="68"/>
        <end position="262"/>
    </location>
</feature>
<organism evidence="8 9">
    <name type="scientific">Bacillus spongiae</name>
    <dbReference type="NCBI Taxonomy" id="2683610"/>
    <lineage>
        <taxon>Bacteria</taxon>
        <taxon>Bacillati</taxon>
        <taxon>Bacillota</taxon>
        <taxon>Bacilli</taxon>
        <taxon>Bacillales</taxon>
        <taxon>Bacillaceae</taxon>
        <taxon>Bacillus</taxon>
    </lineage>
</organism>
<proteinExistence type="inferred from homology"/>
<dbReference type="RefSeq" id="WP_336586653.1">
    <property type="nucleotide sequence ID" value="NZ_JBBAXC010000006.1"/>
</dbReference>
<evidence type="ECO:0000256" key="5">
    <source>
        <dbReference type="ARBA" id="ARBA00023267"/>
    </source>
</evidence>
<dbReference type="Pfam" id="PF02237">
    <property type="entry name" value="BPL_C"/>
    <property type="match status" value="1"/>
</dbReference>
<comment type="similarity">
    <text evidence="6">Belongs to the biotin--protein ligase family.</text>
</comment>
<dbReference type="InterPro" id="IPR045864">
    <property type="entry name" value="aa-tRNA-synth_II/BPL/LPL"/>
</dbReference>
<dbReference type="InterPro" id="IPR036390">
    <property type="entry name" value="WH_DNA-bd_sf"/>
</dbReference>
<dbReference type="InterPro" id="IPR003142">
    <property type="entry name" value="BPL_C"/>
</dbReference>
<keyword evidence="4 6" id="KW-0238">DNA-binding</keyword>
<comment type="caution">
    <text evidence="8">The sequence shown here is derived from an EMBL/GenBank/DDBJ whole genome shotgun (WGS) entry which is preliminary data.</text>
</comment>
<dbReference type="Pfam" id="PF03099">
    <property type="entry name" value="BPL_LplA_LipB"/>
    <property type="match status" value="1"/>
</dbReference>
<dbReference type="GO" id="GO:0004077">
    <property type="term" value="F:biotin--[biotin carboxyl-carrier protein] ligase activity"/>
    <property type="evidence" value="ECO:0007669"/>
    <property type="project" value="UniProtKB-EC"/>
</dbReference>
<dbReference type="InterPro" id="IPR011991">
    <property type="entry name" value="ArsR-like_HTH"/>
</dbReference>
<keyword evidence="1 6" id="KW-0436">Ligase</keyword>
<dbReference type="NCBIfam" id="TIGR00121">
    <property type="entry name" value="birA_ligase"/>
    <property type="match status" value="1"/>
</dbReference>
<dbReference type="SUPFAM" id="SSF50037">
    <property type="entry name" value="C-terminal domain of transcriptional repressors"/>
    <property type="match status" value="1"/>
</dbReference>
<dbReference type="Gene3D" id="1.10.10.10">
    <property type="entry name" value="Winged helix-like DNA-binding domain superfamily/Winged helix DNA-binding domain"/>
    <property type="match status" value="1"/>
</dbReference>
<dbReference type="HAMAP" id="MF_00978">
    <property type="entry name" value="Bifunct_BirA"/>
    <property type="match status" value="1"/>
</dbReference>
<dbReference type="InterPro" id="IPR008988">
    <property type="entry name" value="Transcriptional_repressor_C"/>
</dbReference>
<keyword evidence="3 6" id="KW-0067">ATP-binding</keyword>
<comment type="function">
    <text evidence="6">Acts both as a biotin--[acetyl-CoA-carboxylase] ligase and a repressor.</text>
</comment>
<accession>A0ABU8HD49</accession>
<feature type="binding site" evidence="6">
    <location>
        <position position="118"/>
    </location>
    <ligand>
        <name>biotin</name>
        <dbReference type="ChEBI" id="CHEBI:57586"/>
    </ligand>
</feature>
<evidence type="ECO:0000259" key="7">
    <source>
        <dbReference type="PROSITE" id="PS51733"/>
    </source>
</evidence>
<keyword evidence="9" id="KW-1185">Reference proteome</keyword>
<dbReference type="InterPro" id="IPR004143">
    <property type="entry name" value="BPL_LPL_catalytic"/>
</dbReference>
<dbReference type="CDD" id="cd16442">
    <property type="entry name" value="BPL"/>
    <property type="match status" value="1"/>
</dbReference>
<dbReference type="InterPro" id="IPR030855">
    <property type="entry name" value="Bifunct_BirA"/>
</dbReference>
<evidence type="ECO:0000313" key="8">
    <source>
        <dbReference type="EMBL" id="MEI5907217.1"/>
    </source>
</evidence>
<dbReference type="SUPFAM" id="SSF55681">
    <property type="entry name" value="Class II aaRS and biotin synthetases"/>
    <property type="match status" value="1"/>
</dbReference>
<dbReference type="CDD" id="cd00090">
    <property type="entry name" value="HTH_ARSR"/>
    <property type="match status" value="1"/>
</dbReference>
<evidence type="ECO:0000256" key="3">
    <source>
        <dbReference type="ARBA" id="ARBA00022840"/>
    </source>
</evidence>
<dbReference type="Proteomes" id="UP001312865">
    <property type="component" value="Unassembled WGS sequence"/>
</dbReference>
<name>A0ABU8HD49_9BACI</name>
<keyword evidence="6" id="KW-0805">Transcription regulation</keyword>
<dbReference type="SUPFAM" id="SSF46785">
    <property type="entry name" value="Winged helix' DNA-binding domain"/>
    <property type="match status" value="1"/>
</dbReference>
<gene>
    <name evidence="6" type="primary">birA</name>
    <name evidence="8" type="ORF">WAK64_09120</name>
</gene>
<dbReference type="PANTHER" id="PTHR12835:SF5">
    <property type="entry name" value="BIOTIN--PROTEIN LIGASE"/>
    <property type="match status" value="1"/>
</dbReference>
<dbReference type="EC" id="6.3.4.15" evidence="6"/>
<dbReference type="InterPro" id="IPR036388">
    <property type="entry name" value="WH-like_DNA-bd_sf"/>
</dbReference>
<dbReference type="Pfam" id="PF08279">
    <property type="entry name" value="HTH_11"/>
    <property type="match status" value="1"/>
</dbReference>
<dbReference type="PANTHER" id="PTHR12835">
    <property type="entry name" value="BIOTIN PROTEIN LIGASE"/>
    <property type="match status" value="1"/>
</dbReference>
<comment type="catalytic activity">
    <reaction evidence="6">
        <text>biotin + L-lysyl-[protein] + ATP = N(6)-biotinyl-L-lysyl-[protein] + AMP + diphosphate + H(+)</text>
        <dbReference type="Rhea" id="RHEA:11756"/>
        <dbReference type="Rhea" id="RHEA-COMP:9752"/>
        <dbReference type="Rhea" id="RHEA-COMP:10505"/>
        <dbReference type="ChEBI" id="CHEBI:15378"/>
        <dbReference type="ChEBI" id="CHEBI:29969"/>
        <dbReference type="ChEBI" id="CHEBI:30616"/>
        <dbReference type="ChEBI" id="CHEBI:33019"/>
        <dbReference type="ChEBI" id="CHEBI:57586"/>
        <dbReference type="ChEBI" id="CHEBI:83144"/>
        <dbReference type="ChEBI" id="CHEBI:456215"/>
        <dbReference type="EC" id="6.3.4.15"/>
    </reaction>
</comment>
<feature type="binding site" evidence="6">
    <location>
        <begin position="122"/>
        <end position="124"/>
    </location>
    <ligand>
        <name>biotin</name>
        <dbReference type="ChEBI" id="CHEBI:57586"/>
    </ligand>
</feature>
<dbReference type="InterPro" id="IPR004408">
    <property type="entry name" value="Biotin_CoA_COase_ligase"/>
</dbReference>
<feature type="DNA-binding region" description="H-T-H motif" evidence="6">
    <location>
        <begin position="23"/>
        <end position="42"/>
    </location>
</feature>
<dbReference type="EMBL" id="JBBAXC010000006">
    <property type="protein sequence ID" value="MEI5907217.1"/>
    <property type="molecule type" value="Genomic_DNA"/>
</dbReference>
<dbReference type="Gene3D" id="2.30.30.100">
    <property type="match status" value="1"/>
</dbReference>
<keyword evidence="2 6" id="KW-0547">Nucleotide-binding</keyword>
<protein>
    <recommendedName>
        <fullName evidence="6">Bifunctional ligase/repressor BirA</fullName>
    </recommendedName>
    <alternativeName>
        <fullName evidence="6">Biotin--[acetyl-CoA-carboxylase] ligase</fullName>
        <ecNumber evidence="6">6.3.4.15</ecNumber>
    </alternativeName>
    <alternativeName>
        <fullName evidence="6">Biotin--protein ligase</fullName>
    </alternativeName>
    <alternativeName>
        <fullName evidence="6">Biotin-[acetyl-CoA carboxylase] synthetase</fullName>
    </alternativeName>
</protein>
<evidence type="ECO:0000256" key="4">
    <source>
        <dbReference type="ARBA" id="ARBA00023125"/>
    </source>
</evidence>
<evidence type="ECO:0000313" key="9">
    <source>
        <dbReference type="Proteomes" id="UP001312865"/>
    </source>
</evidence>
<keyword evidence="6" id="KW-0804">Transcription</keyword>
<feature type="binding site" evidence="6">
    <location>
        <position position="189"/>
    </location>
    <ligand>
        <name>biotin</name>
        <dbReference type="ChEBI" id="CHEBI:57586"/>
    </ligand>
</feature>
<sequence length="327" mass="36509">MQSPIRKKILEAFAKGEGKFLSGQELANQTGCSRTAVWKHIEELRKEGYQLEAVRKKGYRIIQTPDKVSESELLIGLETSMLGRNIHYQQSVDSTQKIAHILAQEAVPEGTIVIAEEQTSGRGRMTRKWHSPKYTGVWMSIILRPDLPPHKAPQFTLISAVAVAQAIGEIAEVDAEIKWPNDLLIKGKKVTGILTELVAEADKINSVIIGIGINVNLKKEDIPNDLENIATSISLESGQTISRAMLVQRILLKLEKYYKVYIDEGFYPIKLLWESYAVSLGQDIIARTINETIYGKALGITDEGILLVKEEDGKIREIYSADIQIQS</sequence>
<keyword evidence="5 6" id="KW-0092">Biotin</keyword>